<dbReference type="RefSeq" id="WP_111727960.1">
    <property type="nucleotide sequence ID" value="NZ_QHKO01000001.1"/>
</dbReference>
<dbReference type="OrthoDB" id="5506264at2"/>
<gene>
    <name evidence="4" type="ORF">DL240_00835</name>
</gene>
<proteinExistence type="predicted"/>
<dbReference type="AlphaFoldDB" id="A0A328CA18"/>
<dbReference type="NCBIfam" id="TIGR02098">
    <property type="entry name" value="MJ0042_CXXC"/>
    <property type="match status" value="1"/>
</dbReference>
<organism evidence="4 5">
    <name type="scientific">Lujinxingia litoralis</name>
    <dbReference type="NCBI Taxonomy" id="2211119"/>
    <lineage>
        <taxon>Bacteria</taxon>
        <taxon>Deltaproteobacteria</taxon>
        <taxon>Bradymonadales</taxon>
        <taxon>Lujinxingiaceae</taxon>
        <taxon>Lujinxingia</taxon>
    </lineage>
</organism>
<comment type="caution">
    <text evidence="4">The sequence shown here is derived from an EMBL/GenBank/DDBJ whole genome shotgun (WGS) entry which is preliminary data.</text>
</comment>
<feature type="domain" description="Zinc finger/thioredoxin putative" evidence="3">
    <location>
        <begin position="1"/>
        <end position="36"/>
    </location>
</feature>
<accession>A0A328CA18</accession>
<feature type="compositionally biased region" description="Acidic residues" evidence="1">
    <location>
        <begin position="58"/>
        <end position="73"/>
    </location>
</feature>
<keyword evidence="2" id="KW-0472">Membrane</keyword>
<feature type="compositionally biased region" description="Low complexity" evidence="1">
    <location>
        <begin position="135"/>
        <end position="149"/>
    </location>
</feature>
<feature type="compositionally biased region" description="Gly residues" evidence="1">
    <location>
        <begin position="82"/>
        <end position="92"/>
    </location>
</feature>
<feature type="compositionally biased region" description="Low complexity" evidence="1">
    <location>
        <begin position="158"/>
        <end position="169"/>
    </location>
</feature>
<keyword evidence="2" id="KW-1133">Transmembrane helix</keyword>
<evidence type="ECO:0000256" key="1">
    <source>
        <dbReference type="SAM" id="MobiDB-lite"/>
    </source>
</evidence>
<dbReference type="Pfam" id="PF13717">
    <property type="entry name" value="Zn_ribbon_4"/>
    <property type="match status" value="1"/>
</dbReference>
<protein>
    <recommendedName>
        <fullName evidence="3">Zinc finger/thioredoxin putative domain-containing protein</fullName>
    </recommendedName>
</protein>
<feature type="transmembrane region" description="Helical" evidence="2">
    <location>
        <begin position="275"/>
        <end position="296"/>
    </location>
</feature>
<keyword evidence="5" id="KW-1185">Reference proteome</keyword>
<sequence>MIIRCPECSTGFNLPDERVSEKGVKLRCSRCSHVFRVRAGEGDEVEIFYQEEDHAEAAEPEATEAAEPAEAESEEKKLKLPGKGGLSLGGSGSSNPFPHAGLNLKPKKASALSGGEEEAAVSEEEAASEEEASDEVAQAPAAAAPAAKFGPPPGVKLAGAPPTAQAAPAEDVDAAEDSGPILGQGQGAFGDASELVDESFGEDGPYFDPNTGKVEPGASAPAPARPPVGAAPPRAAAARVAPAAAAPAARPAPVAAGELDDLEPHRIGGRGGSKLAVVLLLMCLVSMGFLGTVAALNDGFLDFKNFGQMIEVAFGDGEYTPREEWARPTQTTIIQAPEAPLAAESVYGQLVDVGRDAKVLLVKGFVRSYAESAFHNVELRATVSSAEGRPLREVGGVAGADVSAAEVSGQKSVEDVRALVKGGGQSVNPKSVVPFTLVFDDVPQTVLEGGNFGLKVSVVEQAGGGAPVAVGE</sequence>
<keyword evidence="2" id="KW-0812">Transmembrane</keyword>
<feature type="region of interest" description="Disordered" evidence="1">
    <location>
        <begin position="54"/>
        <end position="235"/>
    </location>
</feature>
<evidence type="ECO:0000256" key="2">
    <source>
        <dbReference type="SAM" id="Phobius"/>
    </source>
</evidence>
<dbReference type="InterPro" id="IPR011723">
    <property type="entry name" value="Znf/thioredoxin_put"/>
</dbReference>
<reference evidence="4 5" key="1">
    <citation type="submission" date="2018-05" db="EMBL/GenBank/DDBJ databases">
        <title>Lujinxingia marina gen. nov. sp. nov., a new facultative anaerobic member of the class Deltaproteobacteria, and proposal of Lujinxingaceae fam. nov.</title>
        <authorList>
            <person name="Li C.-M."/>
        </authorList>
    </citation>
    <scope>NUCLEOTIDE SEQUENCE [LARGE SCALE GENOMIC DNA]</scope>
    <source>
        <strain evidence="4 5">B210</strain>
    </source>
</reference>
<name>A0A328CA18_9DELT</name>
<dbReference type="EMBL" id="QHKO01000001">
    <property type="protein sequence ID" value="RAL24788.1"/>
    <property type="molecule type" value="Genomic_DNA"/>
</dbReference>
<evidence type="ECO:0000259" key="3">
    <source>
        <dbReference type="Pfam" id="PF13717"/>
    </source>
</evidence>
<evidence type="ECO:0000313" key="5">
    <source>
        <dbReference type="Proteomes" id="UP000249169"/>
    </source>
</evidence>
<evidence type="ECO:0000313" key="4">
    <source>
        <dbReference type="EMBL" id="RAL24788.1"/>
    </source>
</evidence>
<dbReference type="Proteomes" id="UP000249169">
    <property type="component" value="Unassembled WGS sequence"/>
</dbReference>
<feature type="compositionally biased region" description="Acidic residues" evidence="1">
    <location>
        <begin position="115"/>
        <end position="134"/>
    </location>
</feature>